<proteinExistence type="predicted"/>
<feature type="compositionally biased region" description="Polar residues" evidence="2">
    <location>
        <begin position="472"/>
        <end position="494"/>
    </location>
</feature>
<dbReference type="Proteomes" id="UP000006813">
    <property type="component" value="Unassembled WGS sequence"/>
</dbReference>
<dbReference type="EMBL" id="JH172166">
    <property type="protein sequence ID" value="EHB13497.1"/>
    <property type="molecule type" value="Genomic_DNA"/>
</dbReference>
<protein>
    <submittedName>
        <fullName evidence="3">Amyotrophic lateral sclerosis 2 chromosomal region candidate gene 12 protein-like protein</fullName>
    </submittedName>
</protein>
<evidence type="ECO:0000256" key="1">
    <source>
        <dbReference type="SAM" id="Coils"/>
    </source>
</evidence>
<dbReference type="AlphaFoldDB" id="G5BW36"/>
<name>G5BW36_HETGA</name>
<evidence type="ECO:0000256" key="2">
    <source>
        <dbReference type="SAM" id="MobiDB-lite"/>
    </source>
</evidence>
<dbReference type="FunCoup" id="G5BW36">
    <property type="interactions" value="135"/>
</dbReference>
<accession>G5BW36</accession>
<dbReference type="PANTHER" id="PTHR21707:SF42">
    <property type="entry name" value="FLAGELLUM-ASSOCIATED COILED-COIL DOMAIN-CONTAINING PROTEIN 1"/>
    <property type="match status" value="1"/>
</dbReference>
<feature type="region of interest" description="Disordered" evidence="2">
    <location>
        <begin position="434"/>
        <end position="506"/>
    </location>
</feature>
<sequence>MAGVFLPGCAPLQLLGAFGKAFGLTFWRHHWDPRVCSTSAPRSVCESQVVPDLAMYHNPLVYCTCWDPRGLGPRKLIKTPQPLSKASWRRANYIFFTFGLTPLLPVSKEHNYLQPPPATKPTLAPEVSIHPGRLEDCHKSPQEVIRVSPGYQLARNREQISVTVRDEMFSGEKQLELEIADRANISRANIICDLEEQISELTIIIEQMNRDHQAARKLGYFLRFYRVFQQGSSFPTQADPPGGWVGAILRITLSGATETQQVARCPLLCNEMERRCDEMKQNFEDKTRALTMAHKAELTELENNYREALKAEKSAAHGKLEEMQKEYKYLKNMFHLYQDTIHEEMEDKWSKRKAEWEEGEKMEREKILLQQKYKMTKKFELESEEEKRGMSESYSVTFESFMHEKEIIEEELHAQALILESLNTNLYQTQLELQREVTPGSRSSRNACPQPPSEAAGTGQAGEKLSPGAERTGNQQLRAVDSSIRQNVYPNSRTLTEEDFQNGFGK</sequence>
<organism evidence="3 4">
    <name type="scientific">Heterocephalus glaber</name>
    <name type="common">Naked mole rat</name>
    <dbReference type="NCBI Taxonomy" id="10181"/>
    <lineage>
        <taxon>Eukaryota</taxon>
        <taxon>Metazoa</taxon>
        <taxon>Chordata</taxon>
        <taxon>Craniata</taxon>
        <taxon>Vertebrata</taxon>
        <taxon>Euteleostomi</taxon>
        <taxon>Mammalia</taxon>
        <taxon>Eutheria</taxon>
        <taxon>Euarchontoglires</taxon>
        <taxon>Glires</taxon>
        <taxon>Rodentia</taxon>
        <taxon>Hystricomorpha</taxon>
        <taxon>Bathyergidae</taxon>
        <taxon>Heterocephalus</taxon>
    </lineage>
</organism>
<keyword evidence="1" id="KW-0175">Coiled coil</keyword>
<reference evidence="3 4" key="1">
    <citation type="journal article" date="2011" name="Nature">
        <title>Genome sequencing reveals insights into physiology and longevity of the naked mole rat.</title>
        <authorList>
            <person name="Kim E.B."/>
            <person name="Fang X."/>
            <person name="Fushan A.A."/>
            <person name="Huang Z."/>
            <person name="Lobanov A.V."/>
            <person name="Han L."/>
            <person name="Marino S.M."/>
            <person name="Sun X."/>
            <person name="Turanov A.A."/>
            <person name="Yang P."/>
            <person name="Yim S.H."/>
            <person name="Zhao X."/>
            <person name="Kasaikina M.V."/>
            <person name="Stoletzki N."/>
            <person name="Peng C."/>
            <person name="Polak P."/>
            <person name="Xiong Z."/>
            <person name="Kiezun A."/>
            <person name="Zhu Y."/>
            <person name="Chen Y."/>
            <person name="Kryukov G.V."/>
            <person name="Zhang Q."/>
            <person name="Peshkin L."/>
            <person name="Yang L."/>
            <person name="Bronson R.T."/>
            <person name="Buffenstein R."/>
            <person name="Wang B."/>
            <person name="Han C."/>
            <person name="Li Q."/>
            <person name="Chen L."/>
            <person name="Zhao W."/>
            <person name="Sunyaev S.R."/>
            <person name="Park T.J."/>
            <person name="Zhang G."/>
            <person name="Wang J."/>
            <person name="Gladyshev V.N."/>
        </authorList>
    </citation>
    <scope>NUCLEOTIDE SEQUENCE [LARGE SCALE GENOMIC DNA]</scope>
</reference>
<gene>
    <name evidence="3" type="ORF">GW7_09081</name>
</gene>
<evidence type="ECO:0000313" key="3">
    <source>
        <dbReference type="EMBL" id="EHB13497.1"/>
    </source>
</evidence>
<dbReference type="STRING" id="10181.G5BW36"/>
<dbReference type="InterPro" id="IPR026674">
    <property type="entry name" value="FLACC1"/>
</dbReference>
<dbReference type="PANTHER" id="PTHR21707">
    <property type="entry name" value="FLAGELLUM-ASSOCIATED COILED-COIL DOMAIN-CONTAINING PROTEIN 1"/>
    <property type="match status" value="1"/>
</dbReference>
<evidence type="ECO:0000313" key="4">
    <source>
        <dbReference type="Proteomes" id="UP000006813"/>
    </source>
</evidence>
<feature type="coiled-coil region" evidence="1">
    <location>
        <begin position="269"/>
        <end position="326"/>
    </location>
</feature>
<dbReference type="GO" id="GO:0005737">
    <property type="term" value="C:cytoplasm"/>
    <property type="evidence" value="ECO:0007669"/>
    <property type="project" value="TreeGrafter"/>
</dbReference>
<dbReference type="InParanoid" id="G5BW36"/>